<evidence type="ECO:0000313" key="1">
    <source>
        <dbReference type="EMBL" id="MCD7448509.1"/>
    </source>
</evidence>
<name>A0ABS8RSC5_DATST</name>
<reference evidence="1 2" key="1">
    <citation type="journal article" date="2021" name="BMC Genomics">
        <title>Datura genome reveals duplications of psychoactive alkaloid biosynthetic genes and high mutation rate following tissue culture.</title>
        <authorList>
            <person name="Rajewski A."/>
            <person name="Carter-House D."/>
            <person name="Stajich J."/>
            <person name="Litt A."/>
        </authorList>
    </citation>
    <scope>NUCLEOTIDE SEQUENCE [LARGE SCALE GENOMIC DNA]</scope>
    <source>
        <strain evidence="1">AR-01</strain>
    </source>
</reference>
<accession>A0ABS8RSC5</accession>
<comment type="caution">
    <text evidence="1">The sequence shown here is derived from an EMBL/GenBank/DDBJ whole genome shotgun (WGS) entry which is preliminary data.</text>
</comment>
<gene>
    <name evidence="1" type="ORF">HAX54_043019</name>
</gene>
<sequence length="148" mass="16616">MLKSCSHTAHNYETPVETRKHNRNTGFGGHASSRYEYRCYTQYFSNHDTGSAKWYIGGSDGLRFTLTRVFTTSLSSSTLGNFTARLSATAETSQDFAIPAVGDLFSPSLLIPSCTILNSVSYQRFVDRLRATDRAPKPSFLKFDFTRM</sequence>
<proteinExistence type="predicted"/>
<keyword evidence="2" id="KW-1185">Reference proteome</keyword>
<dbReference type="EMBL" id="JACEIK010000064">
    <property type="protein sequence ID" value="MCD7448509.1"/>
    <property type="molecule type" value="Genomic_DNA"/>
</dbReference>
<evidence type="ECO:0000313" key="2">
    <source>
        <dbReference type="Proteomes" id="UP000823775"/>
    </source>
</evidence>
<protein>
    <submittedName>
        <fullName evidence="1">Uncharacterized protein</fullName>
    </submittedName>
</protein>
<dbReference type="Proteomes" id="UP000823775">
    <property type="component" value="Unassembled WGS sequence"/>
</dbReference>
<organism evidence="1 2">
    <name type="scientific">Datura stramonium</name>
    <name type="common">Jimsonweed</name>
    <name type="synonym">Common thornapple</name>
    <dbReference type="NCBI Taxonomy" id="4076"/>
    <lineage>
        <taxon>Eukaryota</taxon>
        <taxon>Viridiplantae</taxon>
        <taxon>Streptophyta</taxon>
        <taxon>Embryophyta</taxon>
        <taxon>Tracheophyta</taxon>
        <taxon>Spermatophyta</taxon>
        <taxon>Magnoliopsida</taxon>
        <taxon>eudicotyledons</taxon>
        <taxon>Gunneridae</taxon>
        <taxon>Pentapetalae</taxon>
        <taxon>asterids</taxon>
        <taxon>lamiids</taxon>
        <taxon>Solanales</taxon>
        <taxon>Solanaceae</taxon>
        <taxon>Solanoideae</taxon>
        <taxon>Datureae</taxon>
        <taxon>Datura</taxon>
    </lineage>
</organism>